<accession>A0ABS2WU25</accession>
<dbReference type="SUPFAM" id="SSF53850">
    <property type="entry name" value="Periplasmic binding protein-like II"/>
    <property type="match status" value="1"/>
</dbReference>
<dbReference type="PANTHER" id="PTHR35936:SF38">
    <property type="entry name" value="GLUTAMINE-BINDING PERIPLASMIC PROTEIN"/>
    <property type="match status" value="1"/>
</dbReference>
<proteinExistence type="inferred from homology"/>
<evidence type="ECO:0000259" key="7">
    <source>
        <dbReference type="SMART" id="SM00079"/>
    </source>
</evidence>
<dbReference type="RefSeq" id="WP_205459432.1">
    <property type="nucleotide sequence ID" value="NZ_JAFHKK010000019.1"/>
</dbReference>
<evidence type="ECO:0000256" key="4">
    <source>
        <dbReference type="RuleBase" id="RU003744"/>
    </source>
</evidence>
<dbReference type="SMART" id="SM00062">
    <property type="entry name" value="PBPb"/>
    <property type="match status" value="1"/>
</dbReference>
<comment type="caution">
    <text evidence="8">The sequence shown here is derived from an EMBL/GenBank/DDBJ whole genome shotgun (WGS) entry which is preliminary data.</text>
</comment>
<dbReference type="PROSITE" id="PS01039">
    <property type="entry name" value="SBP_BACTERIAL_3"/>
    <property type="match status" value="1"/>
</dbReference>
<keyword evidence="9" id="KW-1185">Reference proteome</keyword>
<feature type="domain" description="Solute-binding protein family 3/N-terminal" evidence="6">
    <location>
        <begin position="37"/>
        <end position="259"/>
    </location>
</feature>
<evidence type="ECO:0000313" key="9">
    <source>
        <dbReference type="Proteomes" id="UP000703590"/>
    </source>
</evidence>
<gene>
    <name evidence="8" type="ORF">JWV37_08820</name>
</gene>
<evidence type="ECO:0000256" key="1">
    <source>
        <dbReference type="ARBA" id="ARBA00004196"/>
    </source>
</evidence>
<dbReference type="CDD" id="cd13629">
    <property type="entry name" value="PBP2_Dsm1740"/>
    <property type="match status" value="1"/>
</dbReference>
<sequence length="266" mass="30163">MRKLLVALAMLIGINGLADDIELWKKSTLNQIVQRGELIVGLEPGYMPFEMKDKQGNIIGFDVDMANEMAKSMGVKLTLVPTAWDGIIAGLLAGKYDIIMSGMTVTQERNLKINFAKPYISVGQTLLVAKKHAGKTWRDLDTPEHTIVTKLGVTGEIATRRMFKRANIRTFETEADAAQELLNGNADAFVYDKPYNAIFMAEKGKDRLIHLDEDLTFEPLGWAVRKGDPDFLNWLDNFLTQMKGDGRYDRIYDRWFNDDAWLKRVL</sequence>
<name>A0ABS2WU25_9BACT</name>
<evidence type="ECO:0000313" key="8">
    <source>
        <dbReference type="EMBL" id="MBN2964883.1"/>
    </source>
</evidence>
<evidence type="ECO:0000256" key="5">
    <source>
        <dbReference type="SAM" id="SignalP"/>
    </source>
</evidence>
<dbReference type="Pfam" id="PF00497">
    <property type="entry name" value="SBP_bac_3"/>
    <property type="match status" value="1"/>
</dbReference>
<evidence type="ECO:0000256" key="2">
    <source>
        <dbReference type="ARBA" id="ARBA00010333"/>
    </source>
</evidence>
<reference evidence="8" key="1">
    <citation type="submission" date="2021-02" db="EMBL/GenBank/DDBJ databases">
        <title>Sulfurospirillum tamanensis sp. nov.</title>
        <authorList>
            <person name="Frolova A."/>
            <person name="Merkel A."/>
            <person name="Slobodkin A."/>
        </authorList>
    </citation>
    <scope>NUCLEOTIDE SEQUENCE</scope>
    <source>
        <strain evidence="8">T05b</strain>
    </source>
</reference>
<dbReference type="PANTHER" id="PTHR35936">
    <property type="entry name" value="MEMBRANE-BOUND LYTIC MUREIN TRANSGLYCOSYLASE F"/>
    <property type="match status" value="1"/>
</dbReference>
<feature type="signal peptide" evidence="5">
    <location>
        <begin position="1"/>
        <end position="18"/>
    </location>
</feature>
<keyword evidence="3 5" id="KW-0732">Signal</keyword>
<feature type="domain" description="Ionotropic glutamate receptor C-terminal" evidence="7">
    <location>
        <begin position="37"/>
        <end position="258"/>
    </location>
</feature>
<comment type="similarity">
    <text evidence="2 4">Belongs to the bacterial solute-binding protein 3 family.</text>
</comment>
<dbReference type="EMBL" id="JAFHKK010000019">
    <property type="protein sequence ID" value="MBN2964883.1"/>
    <property type="molecule type" value="Genomic_DNA"/>
</dbReference>
<protein>
    <submittedName>
        <fullName evidence="8">Transporter substrate-binding domain-containing protein</fullName>
    </submittedName>
</protein>
<dbReference type="Gene3D" id="3.40.190.10">
    <property type="entry name" value="Periplasmic binding protein-like II"/>
    <property type="match status" value="2"/>
</dbReference>
<dbReference type="Proteomes" id="UP000703590">
    <property type="component" value="Unassembled WGS sequence"/>
</dbReference>
<evidence type="ECO:0000259" key="6">
    <source>
        <dbReference type="SMART" id="SM00062"/>
    </source>
</evidence>
<feature type="chain" id="PRO_5045558786" evidence="5">
    <location>
        <begin position="19"/>
        <end position="266"/>
    </location>
</feature>
<comment type="subcellular location">
    <subcellularLocation>
        <location evidence="1">Cell envelope</location>
    </subcellularLocation>
</comment>
<dbReference type="InterPro" id="IPR018313">
    <property type="entry name" value="SBP_3_CS"/>
</dbReference>
<evidence type="ECO:0000256" key="3">
    <source>
        <dbReference type="ARBA" id="ARBA00022729"/>
    </source>
</evidence>
<dbReference type="InterPro" id="IPR001638">
    <property type="entry name" value="Solute-binding_3/MltF_N"/>
</dbReference>
<reference evidence="8" key="2">
    <citation type="submission" date="2021-02" db="EMBL/GenBank/DDBJ databases">
        <authorList>
            <person name="Merkel A.Y."/>
        </authorList>
    </citation>
    <scope>NUCLEOTIDE SEQUENCE</scope>
    <source>
        <strain evidence="8">T05b</strain>
    </source>
</reference>
<organism evidence="8 9">
    <name type="scientific">Sulfurospirillum tamanense</name>
    <dbReference type="NCBI Taxonomy" id="2813362"/>
    <lineage>
        <taxon>Bacteria</taxon>
        <taxon>Pseudomonadati</taxon>
        <taxon>Campylobacterota</taxon>
        <taxon>Epsilonproteobacteria</taxon>
        <taxon>Campylobacterales</taxon>
        <taxon>Sulfurospirillaceae</taxon>
        <taxon>Sulfurospirillum</taxon>
    </lineage>
</organism>
<dbReference type="SMART" id="SM00079">
    <property type="entry name" value="PBPe"/>
    <property type="match status" value="1"/>
</dbReference>
<dbReference type="InterPro" id="IPR001320">
    <property type="entry name" value="Iontro_rcpt_C"/>
</dbReference>